<dbReference type="SUPFAM" id="SSF48371">
    <property type="entry name" value="ARM repeat"/>
    <property type="match status" value="3"/>
</dbReference>
<dbReference type="STRING" id="436010.A0A166T5W3"/>
<dbReference type="EMBL" id="KV417495">
    <property type="protein sequence ID" value="KZP30218.1"/>
    <property type="molecule type" value="Genomic_DNA"/>
</dbReference>
<sequence length="2019" mass="217803">MASAESQVEDIDETQLSGDNGEAYLFQWLASTEKKIKQGSAEFIKASQPILEATLVKIIASPEPYPSPGRAIRNPTSRCLAILYTKGETRTLFDALQSFVKIVGDFKAQDKDVNKIAAFYCIGELMSAFGSQFMSFMSEIATVTIKTYKSSHSAILRFNSLVVLKKSLSTAKRAVTDAVSKDIIKQMRSGLTDKSLVVQRAAADVLVAMYSSMEGNLSTSDVEYVLNTCTKSLEHADQATRHSLSQLVGHVLASTQEERIIIAPEAPQKGKSQNDDEVDVPGSSHVLGESRKTVLTPGEMFGLLSNQFNKANATRKVRIGIFDFYVALLTKLGSAFVENNYGVIVGHLLNEIVSLPRNCNTRYEVLLVRNLVEILLRDLVGVRMLSEQGQIGAIQDLSKSYLKRWPAMMPGQVSPSPLVLSTALKEVAGLLQQLGNAPPPVQDAVSEPLVTLLAHHSHTVRINASWALRCFCYSTPLRLPRIILAVMEMLQRDLASLLSPAAPSDVNLRALGHVYGLAALVSVIPERPLYVSYDVSAKVLDMATQLLKRAGEHDVKVASVEVEVAWTSIASLMSLGPNFVRPHLPQLLVLWRNALPKPTSKDTNASGSGRSAEEWTFLLHLRDSALGAILCFLRHNTSLVTLDVARRVASLLTNALSFANTFISQHVDEALESTTAVVTESKGLSLRSREALLRRRVYQCFTSLGFSSITEATQTTLLQSVVSLFASPDGYVGSSTQAAIASSAGTFTSVWQCVDGYAYGLTFTQIDQVSTEEDYSAASRDQLHRDTIEMSIDALLRRPVLGACEHDPLMLFPDRISGAEYKLPESSPPATSVVDAAIDLFSQLLPLQDLATTSRIVTQLVDSVRSVKLEKNLGRKSAVSVNSAVALVLALRHATNAHFRQSRETLGNAQVTATLAPFLKDILIDGDVVLRLAGSEAIGRLASLAGTSFLAAQMKTLVDHILNNRDPHGRAGCALALGSIYSHVGGLAAGPLLKTTVQVLMSLANDPHPVVYFWVLTALARVINAASLAYAPYVSGTLGMLLKIYSMDTHEVEGGTLANSNSSGDLPAYPVVCEIIDAVITILGPDIQESARTRTLVLNLVHEFSHEEDESIRVEAIKCMQHFLMFAPEHVQIPELVNDFRGHLSSSRRPLKLASINALYQLVQKDALSMSKLGGDKLVEDLFGMLDDDSSVEGVRNVITSWLQQTVVYNPSAWIDLCERIMSRTTASQQMADAASKAGNVRDDEGESLSVGMTQESTGAGPSHLTSRWRTQLFALQCLHTICAIVGRSNRREHLDIPFAKSQGLPTSGLLVSRVPDLIKMAFTASTAYVTEIRLEGLVVLRDVIQLFAAAPDPDYEDALLLEQHQAPITAALTPAFSADSTPEILASAVHASAIFVGSGVVKDVSRMGRILKLLTTALDQSKDSGMVTLGEAAELSPNASAMLRISTLSAWAQLHISSGKQEYLVNVVKPHRGTLSALWIASLRDYASIRADTESIGDTASVALDSSYSSLGKEVLLPYYMESWPVILQAVAMAMDAEEPAIHSAMDGLETASVVESNGTVSKRTEPVVFFYVVFGLVYEALAAPSSETVSAALRQRIIIAALQALKSLVNPKYAGNALSEPTAFDELISLFYRIAMTETAAIQIHLIRVATALATSQDQQSKAAGNLSEDNFSPTSARAHCLRICAHVLRHSVSSSSGPIIQGELYDRINMIITAFTAITTMARGIQSNQREDVRSVAVLLYSELLKDESSDLDLVSPTLPALKGVLEIPVYTTPDAKGKFGRVVHGLLSACLLHVSEMGGRQGLISIKKIKSNLLAAVLILTVIPPSAKVGRGAIEQCYFLISQKLLALDETSLTAAHCAKTLMMASSSGNLMLGDCPKFLLPALIEYVAKIAPRIDDGSASEQQLAAITEIWKAFSAFFASAPESQRTRILGVLLPTIILLLRPSETTATPIHAQSVTQLLAIASTSPASFKEATGKLEPGARETMEQSVRKAVGSAGVGGGSNASKPQISLRSF</sequence>
<dbReference type="InterPro" id="IPR040108">
    <property type="entry name" value="Laa1/Sip1/HEATR5"/>
</dbReference>
<feature type="domain" description="LAA1-like C-terminal TPR repeats" evidence="4">
    <location>
        <begin position="1838"/>
        <end position="2002"/>
    </location>
</feature>
<feature type="region of interest" description="Disordered" evidence="3">
    <location>
        <begin position="1977"/>
        <end position="2019"/>
    </location>
</feature>
<dbReference type="Gene3D" id="1.25.10.10">
    <property type="entry name" value="Leucine-rich Repeat Variant"/>
    <property type="match status" value="2"/>
</dbReference>
<gene>
    <name evidence="5" type="ORF">FIBSPDRAFT_946307</name>
</gene>
<dbReference type="Pfam" id="PF20210">
    <property type="entry name" value="Laa1_Sip1_HTR5"/>
    <property type="match status" value="1"/>
</dbReference>
<organism evidence="5 6">
    <name type="scientific">Athelia psychrophila</name>
    <dbReference type="NCBI Taxonomy" id="1759441"/>
    <lineage>
        <taxon>Eukaryota</taxon>
        <taxon>Fungi</taxon>
        <taxon>Dikarya</taxon>
        <taxon>Basidiomycota</taxon>
        <taxon>Agaricomycotina</taxon>
        <taxon>Agaricomycetes</taxon>
        <taxon>Agaricomycetidae</taxon>
        <taxon>Atheliales</taxon>
        <taxon>Atheliaceae</taxon>
        <taxon>Athelia</taxon>
    </lineage>
</organism>
<dbReference type="GO" id="GO:0016020">
    <property type="term" value="C:membrane"/>
    <property type="evidence" value="ECO:0007669"/>
    <property type="project" value="TreeGrafter"/>
</dbReference>
<keyword evidence="6" id="KW-1185">Reference proteome</keyword>
<feature type="repeat" description="HEAT" evidence="2">
    <location>
        <begin position="915"/>
        <end position="953"/>
    </location>
</feature>
<evidence type="ECO:0000259" key="4">
    <source>
        <dbReference type="Pfam" id="PF25808"/>
    </source>
</evidence>
<evidence type="ECO:0000313" key="6">
    <source>
        <dbReference type="Proteomes" id="UP000076532"/>
    </source>
</evidence>
<reference evidence="5 6" key="1">
    <citation type="journal article" date="2016" name="Mol. Biol. Evol.">
        <title>Comparative Genomics of Early-Diverging Mushroom-Forming Fungi Provides Insights into the Origins of Lignocellulose Decay Capabilities.</title>
        <authorList>
            <person name="Nagy L.G."/>
            <person name="Riley R."/>
            <person name="Tritt A."/>
            <person name="Adam C."/>
            <person name="Daum C."/>
            <person name="Floudas D."/>
            <person name="Sun H."/>
            <person name="Yadav J.S."/>
            <person name="Pangilinan J."/>
            <person name="Larsson K.H."/>
            <person name="Matsuura K."/>
            <person name="Barry K."/>
            <person name="Labutti K."/>
            <person name="Kuo R."/>
            <person name="Ohm R.A."/>
            <person name="Bhattacharya S.S."/>
            <person name="Shirouzu T."/>
            <person name="Yoshinaga Y."/>
            <person name="Martin F.M."/>
            <person name="Grigoriev I.V."/>
            <person name="Hibbett D.S."/>
        </authorList>
    </citation>
    <scope>NUCLEOTIDE SEQUENCE [LARGE SCALE GENOMIC DNA]</scope>
    <source>
        <strain evidence="5 6">CBS 109695</strain>
    </source>
</reference>
<feature type="compositionally biased region" description="Polar residues" evidence="3">
    <location>
        <begin position="2008"/>
        <end position="2019"/>
    </location>
</feature>
<protein>
    <submittedName>
        <fullName evidence="5">Clathrin-coated vesicle protein</fullName>
    </submittedName>
</protein>
<evidence type="ECO:0000256" key="2">
    <source>
        <dbReference type="PROSITE-ProRule" id="PRU00103"/>
    </source>
</evidence>
<dbReference type="GO" id="GO:0006897">
    <property type="term" value="P:endocytosis"/>
    <property type="evidence" value="ECO:0007669"/>
    <property type="project" value="TreeGrafter"/>
</dbReference>
<dbReference type="GO" id="GO:0030139">
    <property type="term" value="C:endocytic vesicle"/>
    <property type="evidence" value="ECO:0007669"/>
    <property type="project" value="TreeGrafter"/>
</dbReference>
<dbReference type="GO" id="GO:0008104">
    <property type="term" value="P:intracellular protein localization"/>
    <property type="evidence" value="ECO:0007669"/>
    <property type="project" value="TreeGrafter"/>
</dbReference>
<dbReference type="Proteomes" id="UP000076532">
    <property type="component" value="Unassembled WGS sequence"/>
</dbReference>
<feature type="compositionally biased region" description="Polar residues" evidence="3">
    <location>
        <begin position="1251"/>
        <end position="1264"/>
    </location>
</feature>
<dbReference type="PANTHER" id="PTHR21663">
    <property type="entry name" value="HYPOTHETICAL HEAT DOMAIN-CONTAINING"/>
    <property type="match status" value="1"/>
</dbReference>
<feature type="compositionally biased region" description="Basic and acidic residues" evidence="3">
    <location>
        <begin position="1978"/>
        <end position="1994"/>
    </location>
</feature>
<evidence type="ECO:0000256" key="1">
    <source>
        <dbReference type="ARBA" id="ARBA00008304"/>
    </source>
</evidence>
<evidence type="ECO:0000256" key="3">
    <source>
        <dbReference type="SAM" id="MobiDB-lite"/>
    </source>
</evidence>
<accession>A0A166T5W3</accession>
<dbReference type="InterPro" id="IPR021133">
    <property type="entry name" value="HEAT_type_2"/>
</dbReference>
<comment type="similarity">
    <text evidence="1">Belongs to the HEATR5 family.</text>
</comment>
<dbReference type="InterPro" id="IPR011989">
    <property type="entry name" value="ARM-like"/>
</dbReference>
<dbReference type="Pfam" id="PF25808">
    <property type="entry name" value="TPR_LAA1_C"/>
    <property type="match status" value="1"/>
</dbReference>
<dbReference type="InterPro" id="IPR057981">
    <property type="entry name" value="TPR_LAA1-like_C"/>
</dbReference>
<dbReference type="GO" id="GO:0005829">
    <property type="term" value="C:cytosol"/>
    <property type="evidence" value="ECO:0007669"/>
    <property type="project" value="GOC"/>
</dbReference>
<feature type="region of interest" description="Disordered" evidence="3">
    <location>
        <begin position="1234"/>
        <end position="1264"/>
    </location>
</feature>
<dbReference type="PANTHER" id="PTHR21663:SF0">
    <property type="entry name" value="HEAT REPEAT-CONTAINING PROTEIN 5B"/>
    <property type="match status" value="1"/>
</dbReference>
<proteinExistence type="inferred from homology"/>
<dbReference type="GO" id="GO:0042147">
    <property type="term" value="P:retrograde transport, endosome to Golgi"/>
    <property type="evidence" value="ECO:0007669"/>
    <property type="project" value="TreeGrafter"/>
</dbReference>
<dbReference type="GO" id="GO:0005794">
    <property type="term" value="C:Golgi apparatus"/>
    <property type="evidence" value="ECO:0007669"/>
    <property type="project" value="TreeGrafter"/>
</dbReference>
<dbReference type="PROSITE" id="PS50077">
    <property type="entry name" value="HEAT_REPEAT"/>
    <property type="match status" value="1"/>
</dbReference>
<dbReference type="InterPro" id="IPR046837">
    <property type="entry name" value="Laa1/Sip1/HEATR5-like_HEAT"/>
</dbReference>
<dbReference type="InterPro" id="IPR016024">
    <property type="entry name" value="ARM-type_fold"/>
</dbReference>
<dbReference type="OrthoDB" id="192608at2759"/>
<name>A0A166T5W3_9AGAM</name>
<evidence type="ECO:0000313" key="5">
    <source>
        <dbReference type="EMBL" id="KZP30218.1"/>
    </source>
</evidence>